<keyword evidence="4" id="KW-1185">Reference proteome</keyword>
<feature type="transmembrane region" description="Helical" evidence="2">
    <location>
        <begin position="283"/>
        <end position="305"/>
    </location>
</feature>
<evidence type="ECO:0000256" key="2">
    <source>
        <dbReference type="SAM" id="Phobius"/>
    </source>
</evidence>
<feature type="compositionally biased region" description="Polar residues" evidence="1">
    <location>
        <begin position="372"/>
        <end position="398"/>
    </location>
</feature>
<evidence type="ECO:0000256" key="1">
    <source>
        <dbReference type="SAM" id="MobiDB-lite"/>
    </source>
</evidence>
<feature type="compositionally biased region" description="Polar residues" evidence="1">
    <location>
        <begin position="339"/>
        <end position="356"/>
    </location>
</feature>
<evidence type="ECO:0000313" key="3">
    <source>
        <dbReference type="EMBL" id="KAF9474381.1"/>
    </source>
</evidence>
<sequence>MSETLTMMIDDTDPSIHYIGDWVADKGSLDNFSNYGPPLMGTSHYINGTGGFSWTFSGTYVGVFGSSVDGKDPSRVCTVDGATIPNNPISQAVNSIMQCQIDGLKDGQHTIVGPGWSKANTPFGTIATVNGASMSVPVTGPGSVIWMGYYLQQFPSAATTATYTIDGGNPLEFDLNGMQAQSTGAELNQRFFTMAGPLSPGQHILNVTYNGNNDTTPLSLYSFTVLNGTSSDVGIGGPIGASHPVAATDSTTTSSSTSPTSSGSSSQTGSPTQTGSSKGHTNIGAIVGDVVVAFLCFLLLSFIFWRKRRGSRNKDDDSAGMVQPFTALPSGFPPMSEIPASNNDHSGSKAVAQTSHSPPPAQFYTDDLKRPLSSTGGTAFDSHSQSLQPNMSYSSPPRSETAEPEVVILHDDSGVRLPTGGTPQPGYDAVNLNWMGDNQNVPITAPFNVLYPQIQMVAPYLNDARQIQAEAGTWT</sequence>
<feature type="region of interest" description="Disordered" evidence="1">
    <location>
        <begin position="237"/>
        <end position="279"/>
    </location>
</feature>
<dbReference type="AlphaFoldDB" id="A0A9P6CP91"/>
<feature type="compositionally biased region" description="Low complexity" evidence="1">
    <location>
        <begin position="250"/>
        <end position="277"/>
    </location>
</feature>
<evidence type="ECO:0000313" key="4">
    <source>
        <dbReference type="Proteomes" id="UP000807469"/>
    </source>
</evidence>
<keyword evidence="2" id="KW-0472">Membrane</keyword>
<dbReference type="EMBL" id="MU155382">
    <property type="protein sequence ID" value="KAF9474381.1"/>
    <property type="molecule type" value="Genomic_DNA"/>
</dbReference>
<protein>
    <submittedName>
        <fullName evidence="3">Uncharacterized protein</fullName>
    </submittedName>
</protein>
<name>A0A9P6CP91_9AGAR</name>
<proteinExistence type="predicted"/>
<reference evidence="3" key="1">
    <citation type="submission" date="2020-11" db="EMBL/GenBank/DDBJ databases">
        <authorList>
            <consortium name="DOE Joint Genome Institute"/>
            <person name="Ahrendt S."/>
            <person name="Riley R."/>
            <person name="Andreopoulos W."/>
            <person name="Labutti K."/>
            <person name="Pangilinan J."/>
            <person name="Ruiz-Duenas F.J."/>
            <person name="Barrasa J.M."/>
            <person name="Sanchez-Garcia M."/>
            <person name="Camarero S."/>
            <person name="Miyauchi S."/>
            <person name="Serrano A."/>
            <person name="Linde D."/>
            <person name="Babiker R."/>
            <person name="Drula E."/>
            <person name="Ayuso-Fernandez I."/>
            <person name="Pacheco R."/>
            <person name="Padilla G."/>
            <person name="Ferreira P."/>
            <person name="Barriuso J."/>
            <person name="Kellner H."/>
            <person name="Castanera R."/>
            <person name="Alfaro M."/>
            <person name="Ramirez L."/>
            <person name="Pisabarro A.G."/>
            <person name="Kuo A."/>
            <person name="Tritt A."/>
            <person name="Lipzen A."/>
            <person name="He G."/>
            <person name="Yan M."/>
            <person name="Ng V."/>
            <person name="Cullen D."/>
            <person name="Martin F."/>
            <person name="Rosso M.-N."/>
            <person name="Henrissat B."/>
            <person name="Hibbett D."/>
            <person name="Martinez A.T."/>
            <person name="Grigoriev I.V."/>
        </authorList>
    </citation>
    <scope>NUCLEOTIDE SEQUENCE</scope>
    <source>
        <strain evidence="3">CIRM-BRFM 674</strain>
    </source>
</reference>
<dbReference type="OrthoDB" id="3013353at2759"/>
<keyword evidence="2" id="KW-0812">Transmembrane</keyword>
<feature type="region of interest" description="Disordered" evidence="1">
    <location>
        <begin position="311"/>
        <end position="402"/>
    </location>
</feature>
<gene>
    <name evidence="3" type="ORF">BDN70DRAFT_924629</name>
</gene>
<dbReference type="Gene3D" id="2.60.120.260">
    <property type="entry name" value="Galactose-binding domain-like"/>
    <property type="match status" value="1"/>
</dbReference>
<dbReference type="Proteomes" id="UP000807469">
    <property type="component" value="Unassembled WGS sequence"/>
</dbReference>
<organism evidence="3 4">
    <name type="scientific">Pholiota conissans</name>
    <dbReference type="NCBI Taxonomy" id="109636"/>
    <lineage>
        <taxon>Eukaryota</taxon>
        <taxon>Fungi</taxon>
        <taxon>Dikarya</taxon>
        <taxon>Basidiomycota</taxon>
        <taxon>Agaricomycotina</taxon>
        <taxon>Agaricomycetes</taxon>
        <taxon>Agaricomycetidae</taxon>
        <taxon>Agaricales</taxon>
        <taxon>Agaricineae</taxon>
        <taxon>Strophariaceae</taxon>
        <taxon>Pholiota</taxon>
    </lineage>
</organism>
<accession>A0A9P6CP91</accession>
<comment type="caution">
    <text evidence="3">The sequence shown here is derived from an EMBL/GenBank/DDBJ whole genome shotgun (WGS) entry which is preliminary data.</text>
</comment>
<keyword evidence="2" id="KW-1133">Transmembrane helix</keyword>